<keyword evidence="2" id="KW-1133">Transmembrane helix</keyword>
<dbReference type="STRING" id="1882918.BCY86_05945"/>
<organism evidence="3 4">
    <name type="scientific">Pajaroellobacter abortibovis</name>
    <dbReference type="NCBI Taxonomy" id="1882918"/>
    <lineage>
        <taxon>Bacteria</taxon>
        <taxon>Pseudomonadati</taxon>
        <taxon>Myxococcota</taxon>
        <taxon>Polyangia</taxon>
        <taxon>Polyangiales</taxon>
        <taxon>Polyangiaceae</taxon>
    </lineage>
</organism>
<sequence>MKRRSERKDDFSSVCLSRPSRWMMIAALMGGMVMVVAPQWKQFASFFFSKSNQEEEFSASLNTLPPSDKAGSASTISSPGKRAIENSLASVVPFTVEVISCHDRGLRKTIPKNCDRLIRVEQILNSALTNVGCTLPLQEQGFLQVDIRFLRLKQPVQVAISSSLDKMTYPPTQLARCRAMIEKALSSELAKIPHQHEHYKLAIRSLPTRVSHSLLSDVGRPKHSFSAL</sequence>
<proteinExistence type="predicted"/>
<dbReference type="KEGG" id="pabo:BCY86_05945"/>
<protein>
    <submittedName>
        <fullName evidence="3">Uncharacterized protein</fullName>
    </submittedName>
</protein>
<keyword evidence="4" id="KW-1185">Reference proteome</keyword>
<feature type="transmembrane region" description="Helical" evidence="2">
    <location>
        <begin position="21"/>
        <end position="40"/>
    </location>
</feature>
<keyword evidence="2" id="KW-0812">Transmembrane</keyword>
<dbReference type="AlphaFoldDB" id="A0A1L6MY01"/>
<accession>A0A1L6MY01</accession>
<dbReference type="RefSeq" id="WP_075276940.1">
    <property type="nucleotide sequence ID" value="NZ_CP016908.1"/>
</dbReference>
<name>A0A1L6MY01_9BACT</name>
<feature type="region of interest" description="Disordered" evidence="1">
    <location>
        <begin position="59"/>
        <end position="78"/>
    </location>
</feature>
<evidence type="ECO:0000256" key="1">
    <source>
        <dbReference type="SAM" id="MobiDB-lite"/>
    </source>
</evidence>
<keyword evidence="2" id="KW-0472">Membrane</keyword>
<dbReference type="EMBL" id="CP016908">
    <property type="protein sequence ID" value="APS00275.1"/>
    <property type="molecule type" value="Genomic_DNA"/>
</dbReference>
<evidence type="ECO:0000313" key="4">
    <source>
        <dbReference type="Proteomes" id="UP000185544"/>
    </source>
</evidence>
<evidence type="ECO:0000256" key="2">
    <source>
        <dbReference type="SAM" id="Phobius"/>
    </source>
</evidence>
<gene>
    <name evidence="3" type="ORF">BCY86_05945</name>
</gene>
<reference evidence="3 4" key="1">
    <citation type="submission" date="2016-08" db="EMBL/GenBank/DDBJ databases">
        <title>Identification and validation of antigenic proteins from Pajaroellobacter abortibovis using de-novo genome sequence assembly and reverse vaccinology.</title>
        <authorList>
            <person name="Welly B.T."/>
            <person name="Miller M.R."/>
            <person name="Stott J.L."/>
            <person name="Blanchard M.T."/>
            <person name="Islas-Trejo A.D."/>
            <person name="O'Rourke S.M."/>
            <person name="Young A.E."/>
            <person name="Medrano J.F."/>
            <person name="Van Eenennaam A.L."/>
        </authorList>
    </citation>
    <scope>NUCLEOTIDE SEQUENCE [LARGE SCALE GENOMIC DNA]</scope>
    <source>
        <strain evidence="3 4">BTF92-0548A/99-0131</strain>
    </source>
</reference>
<dbReference type="Proteomes" id="UP000185544">
    <property type="component" value="Chromosome"/>
</dbReference>
<evidence type="ECO:0000313" key="3">
    <source>
        <dbReference type="EMBL" id="APS00275.1"/>
    </source>
</evidence>